<evidence type="ECO:0000259" key="1">
    <source>
        <dbReference type="PROSITE" id="PS50848"/>
    </source>
</evidence>
<organism evidence="2">
    <name type="scientific">Arcella intermedia</name>
    <dbReference type="NCBI Taxonomy" id="1963864"/>
    <lineage>
        <taxon>Eukaryota</taxon>
        <taxon>Amoebozoa</taxon>
        <taxon>Tubulinea</taxon>
        <taxon>Elardia</taxon>
        <taxon>Arcellinida</taxon>
        <taxon>Sphaerothecina</taxon>
        <taxon>Arcellidae</taxon>
        <taxon>Arcella</taxon>
    </lineage>
</organism>
<proteinExistence type="predicted"/>
<sequence>MKAHMVGILGSVLYDVLHDSQYRQSWDGTMEEGITIQTLDAHNDIGYFAGKSPFFGISGRDFCNQRSWWVSPDRTEFIIINHSVIHPSVPERKPYVRAWSYSTGYRILVDPDDVNSCFFTYCTQTDLKGWIPDKLVNKAMKTFAPNLVQKMKEVVPAYIPWKQDHQPFDKPWLSHDPYHWEAAIPHAHQINPEPFAWRFDESEQVPIGSPMNPNGIATGQGKPPLPWWFNETVGSGIAENERTLWTDEEENSDTQQEPVL</sequence>
<reference evidence="2" key="1">
    <citation type="journal article" date="2020" name="J. Eukaryot. Microbiol.">
        <title>De novo Sequencing, Assembly and Annotation of the Transcriptome for the Free-Living Testate Amoeba Arcella intermedia.</title>
        <authorList>
            <person name="Ribeiro G.M."/>
            <person name="Porfirio-Sousa A.L."/>
            <person name="Maurer-Alcala X.X."/>
            <person name="Katz L.A."/>
            <person name="Lahr D.J.G."/>
        </authorList>
    </citation>
    <scope>NUCLEOTIDE SEQUENCE</scope>
</reference>
<protein>
    <recommendedName>
        <fullName evidence="1">START domain-containing protein</fullName>
    </recommendedName>
</protein>
<dbReference type="PANTHER" id="PTHR19308">
    <property type="entry name" value="PHOSPHATIDYLCHOLINE TRANSFER PROTEIN"/>
    <property type="match status" value="1"/>
</dbReference>
<evidence type="ECO:0000313" key="2">
    <source>
        <dbReference type="EMBL" id="NDV34306.1"/>
    </source>
</evidence>
<dbReference type="InterPro" id="IPR023393">
    <property type="entry name" value="START-like_dom_sf"/>
</dbReference>
<dbReference type="AlphaFoldDB" id="A0A6B2LBC4"/>
<accession>A0A6B2LBC4</accession>
<name>A0A6B2LBC4_9EUKA</name>
<dbReference type="InterPro" id="IPR051213">
    <property type="entry name" value="START_lipid_transfer"/>
</dbReference>
<dbReference type="Gene3D" id="3.30.530.20">
    <property type="match status" value="1"/>
</dbReference>
<dbReference type="SUPFAM" id="SSF55961">
    <property type="entry name" value="Bet v1-like"/>
    <property type="match status" value="1"/>
</dbReference>
<dbReference type="Pfam" id="PF01852">
    <property type="entry name" value="START"/>
    <property type="match status" value="1"/>
</dbReference>
<dbReference type="EMBL" id="GIBP01005337">
    <property type="protein sequence ID" value="NDV34306.1"/>
    <property type="molecule type" value="Transcribed_RNA"/>
</dbReference>
<dbReference type="GO" id="GO:0008289">
    <property type="term" value="F:lipid binding"/>
    <property type="evidence" value="ECO:0007669"/>
    <property type="project" value="InterPro"/>
</dbReference>
<dbReference type="GO" id="GO:0005737">
    <property type="term" value="C:cytoplasm"/>
    <property type="evidence" value="ECO:0007669"/>
    <property type="project" value="UniProtKB-ARBA"/>
</dbReference>
<feature type="domain" description="START" evidence="1">
    <location>
        <begin position="1"/>
        <end position="160"/>
    </location>
</feature>
<dbReference type="InterPro" id="IPR002913">
    <property type="entry name" value="START_lipid-bd_dom"/>
</dbReference>
<dbReference type="PANTHER" id="PTHR19308:SF14">
    <property type="entry name" value="START DOMAIN-CONTAINING PROTEIN"/>
    <property type="match status" value="1"/>
</dbReference>
<dbReference type="PROSITE" id="PS50848">
    <property type="entry name" value="START"/>
    <property type="match status" value="1"/>
</dbReference>